<protein>
    <submittedName>
        <fullName evidence="3">Uncharacterized protein</fullName>
    </submittedName>
</protein>
<feature type="chain" id="PRO_5026249762" evidence="2">
    <location>
        <begin position="25"/>
        <end position="46"/>
    </location>
</feature>
<gene>
    <name evidence="3" type="ORF">G6045_28120</name>
</gene>
<organism evidence="3 4">
    <name type="scientific">Streptomyces mesophilus</name>
    <dbReference type="NCBI Taxonomy" id="1775132"/>
    <lineage>
        <taxon>Bacteria</taxon>
        <taxon>Bacillati</taxon>
        <taxon>Actinomycetota</taxon>
        <taxon>Actinomycetes</taxon>
        <taxon>Kitasatosporales</taxon>
        <taxon>Streptomycetaceae</taxon>
        <taxon>Streptomyces</taxon>
    </lineage>
</organism>
<evidence type="ECO:0000313" key="3">
    <source>
        <dbReference type="EMBL" id="NGO79490.1"/>
    </source>
</evidence>
<evidence type="ECO:0000256" key="2">
    <source>
        <dbReference type="SAM" id="SignalP"/>
    </source>
</evidence>
<keyword evidence="4" id="KW-1185">Reference proteome</keyword>
<proteinExistence type="predicted"/>
<feature type="signal peptide" evidence="2">
    <location>
        <begin position="1"/>
        <end position="24"/>
    </location>
</feature>
<name>A0A6G4XRS7_9ACTN</name>
<sequence length="46" mass="4652">MRAAWKVSVLALGALLVTSGAVQADGRQSAETVVRSAPDTPDTPGT</sequence>
<dbReference type="EMBL" id="JAAKZW010000153">
    <property type="protein sequence ID" value="NGO79490.1"/>
    <property type="molecule type" value="Genomic_DNA"/>
</dbReference>
<evidence type="ECO:0000313" key="4">
    <source>
        <dbReference type="Proteomes" id="UP000481109"/>
    </source>
</evidence>
<feature type="region of interest" description="Disordered" evidence="1">
    <location>
        <begin position="26"/>
        <end position="46"/>
    </location>
</feature>
<dbReference type="AlphaFoldDB" id="A0A6G4XRS7"/>
<feature type="non-terminal residue" evidence="3">
    <location>
        <position position="46"/>
    </location>
</feature>
<comment type="caution">
    <text evidence="3">The sequence shown here is derived from an EMBL/GenBank/DDBJ whole genome shotgun (WGS) entry which is preliminary data.</text>
</comment>
<dbReference type="Proteomes" id="UP000481109">
    <property type="component" value="Unassembled WGS sequence"/>
</dbReference>
<reference evidence="3 4" key="1">
    <citation type="submission" date="2020-02" db="EMBL/GenBank/DDBJ databases">
        <title>Whole-genome analyses of novel actinobacteria.</title>
        <authorList>
            <person name="Sahin N."/>
            <person name="Tokatli A."/>
        </authorList>
    </citation>
    <scope>NUCLEOTIDE SEQUENCE [LARGE SCALE GENOMIC DNA]</scope>
    <source>
        <strain evidence="3 4">YC504</strain>
    </source>
</reference>
<accession>A0A6G4XRS7</accession>
<keyword evidence="2" id="KW-0732">Signal</keyword>
<evidence type="ECO:0000256" key="1">
    <source>
        <dbReference type="SAM" id="MobiDB-lite"/>
    </source>
</evidence>